<keyword evidence="2" id="KW-1003">Cell membrane</keyword>
<dbReference type="AlphaFoldDB" id="A0A9J7FVY4"/>
<protein>
    <submittedName>
        <fullName evidence="14">Mas-related G-protein coupled receptor member B2</fullName>
    </submittedName>
</protein>
<dbReference type="PROSITE" id="PS50262">
    <property type="entry name" value="G_PROTEIN_RECEP_F1_2"/>
    <property type="match status" value="1"/>
</dbReference>
<keyword evidence="6 11" id="KW-0472">Membrane</keyword>
<evidence type="ECO:0000256" key="7">
    <source>
        <dbReference type="ARBA" id="ARBA00023170"/>
    </source>
</evidence>
<dbReference type="FunFam" id="1.20.1070.10:FF:000140">
    <property type="entry name" value="Mas-related G-protein coupled receptor member X2"/>
    <property type="match status" value="1"/>
</dbReference>
<reference evidence="13" key="2">
    <citation type="journal article" date="2020" name="Biotechnol. Bioeng.">
        <title>Chromosome-scale scaffolds for the Chinese hamster reference genome assembly to facilitate the study of the CHO epigenome.</title>
        <authorList>
            <person name="Hilliard W."/>
            <person name="MacDonald M."/>
            <person name="Lee K.H."/>
        </authorList>
    </citation>
    <scope>NUCLEOTIDE SEQUENCE [LARGE SCALE GENOMIC DNA]</scope>
    <source>
        <strain evidence="13">17A/GY</strain>
    </source>
</reference>
<reference evidence="13" key="1">
    <citation type="journal article" date="2018" name="Biotechnol. Bioeng.">
        <title>A reference genome of the Chinese hamster based on a hybrid assembly strategy.</title>
        <authorList>
            <person name="Rupp O."/>
            <person name="MacDonald M.L."/>
            <person name="Li S."/>
            <person name="Dhiman H."/>
            <person name="Polson S."/>
            <person name="Griep S."/>
            <person name="Heffner K."/>
            <person name="Hernandez I."/>
            <person name="Brinkrolf K."/>
            <person name="Jadhav V."/>
            <person name="Samoudi M."/>
            <person name="Hao H."/>
            <person name="Kingham B."/>
            <person name="Goesmann A."/>
            <person name="Betenbaugh M.J."/>
            <person name="Lewis N.E."/>
            <person name="Borth N."/>
            <person name="Lee K.H."/>
        </authorList>
    </citation>
    <scope>NUCLEOTIDE SEQUENCE [LARGE SCALE GENOMIC DNA]</scope>
    <source>
        <strain evidence="13">17A/GY</strain>
    </source>
</reference>
<dbReference type="GeneID" id="100763198"/>
<feature type="region of interest" description="Disordered" evidence="10">
    <location>
        <begin position="343"/>
        <end position="364"/>
    </location>
</feature>
<dbReference type="KEGG" id="cge:100763198"/>
<evidence type="ECO:0000256" key="8">
    <source>
        <dbReference type="ARBA" id="ARBA00023224"/>
    </source>
</evidence>
<feature type="transmembrane region" description="Helical" evidence="11">
    <location>
        <begin position="297"/>
        <end position="319"/>
    </location>
</feature>
<dbReference type="Pfam" id="PF00001">
    <property type="entry name" value="7tm_1"/>
    <property type="match status" value="1"/>
</dbReference>
<dbReference type="PANTHER" id="PTHR11334:SF29">
    <property type="entry name" value="MAS-RELATED G-PROTEIN COUPLED RECEPTOR MEMBER X2"/>
    <property type="match status" value="1"/>
</dbReference>
<feature type="transmembrane region" description="Helical" evidence="11">
    <location>
        <begin position="138"/>
        <end position="160"/>
    </location>
</feature>
<evidence type="ECO:0000256" key="10">
    <source>
        <dbReference type="SAM" id="MobiDB-lite"/>
    </source>
</evidence>
<dbReference type="SUPFAM" id="SSF81321">
    <property type="entry name" value="Family A G protein-coupled receptor-like"/>
    <property type="match status" value="1"/>
</dbReference>
<keyword evidence="3 9" id="KW-0812">Transmembrane</keyword>
<evidence type="ECO:0000313" key="13">
    <source>
        <dbReference type="Proteomes" id="UP001108280"/>
    </source>
</evidence>
<dbReference type="PRINTS" id="PR00237">
    <property type="entry name" value="GPCRRHODOPSN"/>
</dbReference>
<accession>A0A9J7FVY4</accession>
<organism evidence="13 14">
    <name type="scientific">Cricetulus griseus</name>
    <name type="common">Chinese hamster</name>
    <name type="synonym">Cricetulus barabensis griseus</name>
    <dbReference type="NCBI Taxonomy" id="10029"/>
    <lineage>
        <taxon>Eukaryota</taxon>
        <taxon>Metazoa</taxon>
        <taxon>Chordata</taxon>
        <taxon>Craniata</taxon>
        <taxon>Vertebrata</taxon>
        <taxon>Euteleostomi</taxon>
        <taxon>Mammalia</taxon>
        <taxon>Eutheria</taxon>
        <taxon>Euarchontoglires</taxon>
        <taxon>Glires</taxon>
        <taxon>Rodentia</taxon>
        <taxon>Myomorpha</taxon>
        <taxon>Muroidea</taxon>
        <taxon>Cricetidae</taxon>
        <taxon>Cricetinae</taxon>
        <taxon>Cricetulus</taxon>
    </lineage>
</organism>
<dbReference type="Proteomes" id="UP001108280">
    <property type="component" value="Chromosome 3"/>
</dbReference>
<dbReference type="PANTHER" id="PTHR11334">
    <property type="entry name" value="MAS-RELATED G-PROTEIN COUPLED RECEPTOR"/>
    <property type="match status" value="1"/>
</dbReference>
<dbReference type="PRINTS" id="PR02108">
    <property type="entry name" value="MRGPCRFAMILY"/>
</dbReference>
<feature type="region of interest" description="Disordered" evidence="10">
    <location>
        <begin position="1"/>
        <end position="38"/>
    </location>
</feature>
<evidence type="ECO:0000313" key="14">
    <source>
        <dbReference type="RefSeq" id="XP_027266369.1"/>
    </source>
</evidence>
<dbReference type="InterPro" id="IPR026234">
    <property type="entry name" value="MRGPCRFAMILY"/>
</dbReference>
<dbReference type="GO" id="GO:0005886">
    <property type="term" value="C:plasma membrane"/>
    <property type="evidence" value="ECO:0007669"/>
    <property type="project" value="UniProtKB-SubCell"/>
</dbReference>
<comment type="similarity">
    <text evidence="9">Belongs to the G-protein coupled receptor 1 family.</text>
</comment>
<evidence type="ECO:0000256" key="2">
    <source>
        <dbReference type="ARBA" id="ARBA00022475"/>
    </source>
</evidence>
<evidence type="ECO:0000256" key="4">
    <source>
        <dbReference type="ARBA" id="ARBA00022989"/>
    </source>
</evidence>
<keyword evidence="5 9" id="KW-0297">G-protein coupled receptor</keyword>
<feature type="domain" description="G-protein coupled receptors family 1 profile" evidence="12">
    <location>
        <begin position="83"/>
        <end position="316"/>
    </location>
</feature>
<feature type="transmembrane region" description="Helical" evidence="11">
    <location>
        <begin position="68"/>
        <end position="91"/>
    </location>
</feature>
<comment type="subcellular location">
    <subcellularLocation>
        <location evidence="1">Cell membrane</location>
        <topology evidence="1">Multi-pass membrane protein</topology>
    </subcellularLocation>
</comment>
<dbReference type="InterPro" id="IPR017452">
    <property type="entry name" value="GPCR_Rhodpsn_7TM"/>
</dbReference>
<dbReference type="RefSeq" id="XP_003502322.1">
    <property type="nucleotide sequence ID" value="XM_003502274.3"/>
</dbReference>
<feature type="transmembrane region" description="Helical" evidence="11">
    <location>
        <begin position="103"/>
        <end position="132"/>
    </location>
</feature>
<feature type="transmembrane region" description="Helical" evidence="11">
    <location>
        <begin position="258"/>
        <end position="285"/>
    </location>
</feature>
<feature type="transmembrane region" description="Helical" evidence="11">
    <location>
        <begin position="220"/>
        <end position="246"/>
    </location>
</feature>
<gene>
    <name evidence="14" type="primary">LOC100763198</name>
</gene>
<evidence type="ECO:0000256" key="1">
    <source>
        <dbReference type="ARBA" id="ARBA00004651"/>
    </source>
</evidence>
<dbReference type="InterPro" id="IPR000276">
    <property type="entry name" value="GPCR_Rhodpsn"/>
</dbReference>
<dbReference type="PROSITE" id="PS00237">
    <property type="entry name" value="G_PROTEIN_RECEP_F1_1"/>
    <property type="match status" value="1"/>
</dbReference>
<evidence type="ECO:0000256" key="11">
    <source>
        <dbReference type="SAM" id="Phobius"/>
    </source>
</evidence>
<evidence type="ECO:0000256" key="6">
    <source>
        <dbReference type="ARBA" id="ARBA00023136"/>
    </source>
</evidence>
<reference evidence="14" key="3">
    <citation type="submission" date="2025-08" db="UniProtKB">
        <authorList>
            <consortium name="RefSeq"/>
        </authorList>
    </citation>
    <scope>IDENTIFICATION</scope>
    <source>
        <strain evidence="14">17A/GY</strain>
        <tissue evidence="14">Liver</tissue>
    </source>
</reference>
<evidence type="ECO:0000256" key="5">
    <source>
        <dbReference type="ARBA" id="ARBA00023040"/>
    </source>
</evidence>
<name>A0A9J7FVY4_CRIGR</name>
<dbReference type="GO" id="GO:0004930">
    <property type="term" value="F:G protein-coupled receptor activity"/>
    <property type="evidence" value="ECO:0007669"/>
    <property type="project" value="UniProtKB-KW"/>
</dbReference>
<dbReference type="OrthoDB" id="9631784at2759"/>
<keyword evidence="7 9" id="KW-0675">Receptor</keyword>
<evidence type="ECO:0000256" key="3">
    <source>
        <dbReference type="ARBA" id="ARBA00022692"/>
    </source>
</evidence>
<feature type="compositionally biased region" description="Basic and acidic residues" evidence="10">
    <location>
        <begin position="1"/>
        <end position="25"/>
    </location>
</feature>
<keyword evidence="8 9" id="KW-0807">Transducer</keyword>
<sequence length="364" mass="41550">MARQDFQGREDAGKKKDGVARRNQSDTENTIGDFLSKDSNISTRETPITAPNGSIYSDSSYCGIMAKVMFFICFIFALVGMAANAMVLWLLGFRLHRNAFSVYILNLAMADFLFLCFQFIFYLLILINIFYYTISIHILLFFTVVSIFAYFCGLSILSAISIERCLSVMWPIWYRCQRPRHTSAVTCALLWALSLLLTFLDSKACGLLVSSSDMFWCQTFDFIMISWSVALFVALCGSSLTLLVRIVCGSQRIPVTRLYVIIVLTVLFFLIFGLPLGICSVLYKWIWNLYNLKICDFYYVTLFLSCVNSCANPIIYFFVGSIRHHRFQQKSLKLFLQRALQDTPEEEADGERVSSGEPEELDTV</sequence>
<feature type="transmembrane region" description="Helical" evidence="11">
    <location>
        <begin position="181"/>
        <end position="200"/>
    </location>
</feature>
<evidence type="ECO:0000256" key="9">
    <source>
        <dbReference type="RuleBase" id="RU000688"/>
    </source>
</evidence>
<dbReference type="RefSeq" id="XP_027266369.1">
    <property type="nucleotide sequence ID" value="XM_027410568.2"/>
</dbReference>
<proteinExistence type="inferred from homology"/>
<keyword evidence="13" id="KW-1185">Reference proteome</keyword>
<keyword evidence="4 11" id="KW-1133">Transmembrane helix</keyword>
<evidence type="ECO:0000259" key="12">
    <source>
        <dbReference type="PROSITE" id="PS50262"/>
    </source>
</evidence>
<dbReference type="Gene3D" id="1.20.1070.10">
    <property type="entry name" value="Rhodopsin 7-helix transmembrane proteins"/>
    <property type="match status" value="1"/>
</dbReference>